<dbReference type="Proteomes" id="UP000886501">
    <property type="component" value="Unassembled WGS sequence"/>
</dbReference>
<reference evidence="1" key="2">
    <citation type="journal article" date="2020" name="Nat. Commun.">
        <title>Large-scale genome sequencing of mycorrhizal fungi provides insights into the early evolution of symbiotic traits.</title>
        <authorList>
            <person name="Miyauchi S."/>
            <person name="Kiss E."/>
            <person name="Kuo A."/>
            <person name="Drula E."/>
            <person name="Kohler A."/>
            <person name="Sanchez-Garcia M."/>
            <person name="Morin E."/>
            <person name="Andreopoulos B."/>
            <person name="Barry K.W."/>
            <person name="Bonito G."/>
            <person name="Buee M."/>
            <person name="Carver A."/>
            <person name="Chen C."/>
            <person name="Cichocki N."/>
            <person name="Clum A."/>
            <person name="Culley D."/>
            <person name="Crous P.W."/>
            <person name="Fauchery L."/>
            <person name="Girlanda M."/>
            <person name="Hayes R.D."/>
            <person name="Keri Z."/>
            <person name="LaButti K."/>
            <person name="Lipzen A."/>
            <person name="Lombard V."/>
            <person name="Magnuson J."/>
            <person name="Maillard F."/>
            <person name="Murat C."/>
            <person name="Nolan M."/>
            <person name="Ohm R.A."/>
            <person name="Pangilinan J."/>
            <person name="Pereira M.F."/>
            <person name="Perotto S."/>
            <person name="Peter M."/>
            <person name="Pfister S."/>
            <person name="Riley R."/>
            <person name="Sitrit Y."/>
            <person name="Stielow J.B."/>
            <person name="Szollosi G."/>
            <person name="Zifcakova L."/>
            <person name="Stursova M."/>
            <person name="Spatafora J.W."/>
            <person name="Tedersoo L."/>
            <person name="Vaario L.M."/>
            <person name="Yamada A."/>
            <person name="Yan M."/>
            <person name="Wang P."/>
            <person name="Xu J."/>
            <person name="Bruns T."/>
            <person name="Baldrian P."/>
            <person name="Vilgalys R."/>
            <person name="Dunand C."/>
            <person name="Henrissat B."/>
            <person name="Grigoriev I.V."/>
            <person name="Hibbett D."/>
            <person name="Nagy L.G."/>
            <person name="Martin F.M."/>
        </authorList>
    </citation>
    <scope>NUCLEOTIDE SEQUENCE</scope>
    <source>
        <strain evidence="1">P2</strain>
    </source>
</reference>
<accession>A0ACB6ZDE2</accession>
<evidence type="ECO:0000313" key="1">
    <source>
        <dbReference type="EMBL" id="KAF9647433.1"/>
    </source>
</evidence>
<gene>
    <name evidence="1" type="ORF">BDM02DRAFT_3145869</name>
</gene>
<reference evidence="1" key="1">
    <citation type="submission" date="2019-10" db="EMBL/GenBank/DDBJ databases">
        <authorList>
            <consortium name="DOE Joint Genome Institute"/>
            <person name="Kuo A."/>
            <person name="Miyauchi S."/>
            <person name="Kiss E."/>
            <person name="Drula E."/>
            <person name="Kohler A."/>
            <person name="Sanchez-Garcia M."/>
            <person name="Andreopoulos B."/>
            <person name="Barry K.W."/>
            <person name="Bonito G."/>
            <person name="Buee M."/>
            <person name="Carver A."/>
            <person name="Chen C."/>
            <person name="Cichocki N."/>
            <person name="Clum A."/>
            <person name="Culley D."/>
            <person name="Crous P.W."/>
            <person name="Fauchery L."/>
            <person name="Girlanda M."/>
            <person name="Hayes R."/>
            <person name="Keri Z."/>
            <person name="Labutti K."/>
            <person name="Lipzen A."/>
            <person name="Lombard V."/>
            <person name="Magnuson J."/>
            <person name="Maillard F."/>
            <person name="Morin E."/>
            <person name="Murat C."/>
            <person name="Nolan M."/>
            <person name="Ohm R."/>
            <person name="Pangilinan J."/>
            <person name="Pereira M."/>
            <person name="Perotto S."/>
            <person name="Peter M."/>
            <person name="Riley R."/>
            <person name="Sitrit Y."/>
            <person name="Stielow B."/>
            <person name="Szollosi G."/>
            <person name="Zifcakova L."/>
            <person name="Stursova M."/>
            <person name="Spatafora J.W."/>
            <person name="Tedersoo L."/>
            <person name="Vaario L.-M."/>
            <person name="Yamada A."/>
            <person name="Yan M."/>
            <person name="Wang P."/>
            <person name="Xu J."/>
            <person name="Bruns T."/>
            <person name="Baldrian P."/>
            <person name="Vilgalys R."/>
            <person name="Henrissat B."/>
            <person name="Grigoriev I.V."/>
            <person name="Hibbett D."/>
            <person name="Nagy L.G."/>
            <person name="Martin F.M."/>
        </authorList>
    </citation>
    <scope>NUCLEOTIDE SEQUENCE</scope>
    <source>
        <strain evidence="1">P2</strain>
    </source>
</reference>
<comment type="caution">
    <text evidence="1">The sequence shown here is derived from an EMBL/GenBank/DDBJ whole genome shotgun (WGS) entry which is preliminary data.</text>
</comment>
<proteinExistence type="predicted"/>
<protein>
    <submittedName>
        <fullName evidence="1">Uncharacterized protein</fullName>
    </submittedName>
</protein>
<name>A0ACB6ZDE2_THEGA</name>
<sequence>MFVVVENNTTSVSEPGSSQIRSGSAPESDWNLLSLPPEIILRILSYLDIPDLTSLSRASPQLVVLTSDPILHRNRLRLTAPSRVAHSLFGTSPNGILLRPSVGELLQRGVMKGLGIERRWRTGGYFYSPRMVSVYENALRVHRLHAQNLISTVLRGRLQSSNPSAVVPPHSITGRSDIYVTEGLKRSKPGVVSRTLLPTIRSLRWNFKRDQVSRVVRGASGIGALFAKRKSSDDESDTSDRNVAIWIEKQGPKLIPDSSSGLEVERTRLALCPDVGKIIKFYEGLSVDD</sequence>
<keyword evidence="2" id="KW-1185">Reference proteome</keyword>
<dbReference type="EMBL" id="MU118033">
    <property type="protein sequence ID" value="KAF9647433.1"/>
    <property type="molecule type" value="Genomic_DNA"/>
</dbReference>
<evidence type="ECO:0000313" key="2">
    <source>
        <dbReference type="Proteomes" id="UP000886501"/>
    </source>
</evidence>
<organism evidence="1 2">
    <name type="scientific">Thelephora ganbajun</name>
    <name type="common">Ganba fungus</name>
    <dbReference type="NCBI Taxonomy" id="370292"/>
    <lineage>
        <taxon>Eukaryota</taxon>
        <taxon>Fungi</taxon>
        <taxon>Dikarya</taxon>
        <taxon>Basidiomycota</taxon>
        <taxon>Agaricomycotina</taxon>
        <taxon>Agaricomycetes</taxon>
        <taxon>Thelephorales</taxon>
        <taxon>Thelephoraceae</taxon>
        <taxon>Thelephora</taxon>
    </lineage>
</organism>